<proteinExistence type="predicted"/>
<dbReference type="Gene3D" id="3.40.640.10">
    <property type="entry name" value="Type I PLP-dependent aspartate aminotransferase-like (Major domain)"/>
    <property type="match status" value="1"/>
</dbReference>
<dbReference type="InterPro" id="IPR015421">
    <property type="entry name" value="PyrdxlP-dep_Trfase_major"/>
</dbReference>
<feature type="domain" description="Aminotransferase class I/classII large" evidence="1">
    <location>
        <begin position="51"/>
        <end position="359"/>
    </location>
</feature>
<dbReference type="InterPro" id="IPR015424">
    <property type="entry name" value="PyrdxlP-dep_Trfase"/>
</dbReference>
<dbReference type="CDD" id="cd00609">
    <property type="entry name" value="AAT_like"/>
    <property type="match status" value="1"/>
</dbReference>
<dbReference type="Pfam" id="PF00155">
    <property type="entry name" value="Aminotran_1_2"/>
    <property type="match status" value="1"/>
</dbReference>
<reference evidence="2" key="1">
    <citation type="submission" date="2018-05" db="EMBL/GenBank/DDBJ databases">
        <authorList>
            <person name="Lanie J.A."/>
            <person name="Ng W.-L."/>
            <person name="Kazmierczak K.M."/>
            <person name="Andrzejewski T.M."/>
            <person name="Davidsen T.M."/>
            <person name="Wayne K.J."/>
            <person name="Tettelin H."/>
            <person name="Glass J.I."/>
            <person name="Rusch D."/>
            <person name="Podicherti R."/>
            <person name="Tsui H.-C.T."/>
            <person name="Winkler M.E."/>
        </authorList>
    </citation>
    <scope>NUCLEOTIDE SEQUENCE</scope>
</reference>
<dbReference type="GO" id="GO:0030170">
    <property type="term" value="F:pyridoxal phosphate binding"/>
    <property type="evidence" value="ECO:0007669"/>
    <property type="project" value="InterPro"/>
</dbReference>
<evidence type="ECO:0000313" key="2">
    <source>
        <dbReference type="EMBL" id="SVA36944.1"/>
    </source>
</evidence>
<organism evidence="2">
    <name type="scientific">marine metagenome</name>
    <dbReference type="NCBI Taxonomy" id="408172"/>
    <lineage>
        <taxon>unclassified sequences</taxon>
        <taxon>metagenomes</taxon>
        <taxon>ecological metagenomes</taxon>
    </lineage>
</organism>
<name>A0A381V9X4_9ZZZZ</name>
<dbReference type="EMBL" id="UINC01008198">
    <property type="protein sequence ID" value="SVA36944.1"/>
    <property type="molecule type" value="Genomic_DNA"/>
</dbReference>
<gene>
    <name evidence="2" type="ORF">METZ01_LOCUS89798</name>
</gene>
<dbReference type="InterPro" id="IPR004839">
    <property type="entry name" value="Aminotransferase_I/II_large"/>
</dbReference>
<dbReference type="PANTHER" id="PTHR43510">
    <property type="entry name" value="AMINOTRANSFERASE FUNCTION, HYPOTHETICAL (EUROFUNG)"/>
    <property type="match status" value="1"/>
</dbReference>
<sequence>MKFPSFDLERIQSLYENSVEVNLTESGIEPLSLKELMNAEELEELLDLPIGYGYTQGTPLLRKRISDLYDGFDENNVLVTSGSSEAIFLSAVLTVSEGDRVVMMTPNYLSFNGIAEALGAEVDYVSLIKQEKWEWDINKLAEIVEDKTKVISICNPNNPTGSVLSIKQMKEIIEIARKVDAYILVDEVYIGAELSSDKTKSFLGMYEKIIVTSGLSKSYSHPGLRIGWIISDKSFVQEAWAVKDYITIASSSLSQHIASKVLEPETISRLRSRTSELLNGNLKTFSDWILPYSNHLSFLKPEAGGFAFVEYDMDVNSTDLIHDLRTHEGVFIVPGDSFGMENFFRVGLGSEPKEFKKGLDLLSKGLTRIFPHTFT</sequence>
<dbReference type="InterPro" id="IPR015422">
    <property type="entry name" value="PyrdxlP-dep_Trfase_small"/>
</dbReference>
<accession>A0A381V9X4</accession>
<dbReference type="Gene3D" id="3.90.1150.10">
    <property type="entry name" value="Aspartate Aminotransferase, domain 1"/>
    <property type="match status" value="1"/>
</dbReference>
<dbReference type="SUPFAM" id="SSF53383">
    <property type="entry name" value="PLP-dependent transferases"/>
    <property type="match status" value="1"/>
</dbReference>
<dbReference type="AlphaFoldDB" id="A0A381V9X4"/>
<dbReference type="PANTHER" id="PTHR43510:SF1">
    <property type="entry name" value="AMINOTRANSFERASE FUNCTION, HYPOTHETICAL (EUROFUNG)"/>
    <property type="match status" value="1"/>
</dbReference>
<protein>
    <recommendedName>
        <fullName evidence="1">Aminotransferase class I/classII large domain-containing protein</fullName>
    </recommendedName>
</protein>
<evidence type="ECO:0000259" key="1">
    <source>
        <dbReference type="Pfam" id="PF00155"/>
    </source>
</evidence>